<dbReference type="EMBL" id="UOFI01000089">
    <property type="protein sequence ID" value="VAW66992.1"/>
    <property type="molecule type" value="Genomic_DNA"/>
</dbReference>
<organism evidence="1">
    <name type="scientific">hydrothermal vent metagenome</name>
    <dbReference type="NCBI Taxonomy" id="652676"/>
    <lineage>
        <taxon>unclassified sequences</taxon>
        <taxon>metagenomes</taxon>
        <taxon>ecological metagenomes</taxon>
    </lineage>
</organism>
<protein>
    <submittedName>
        <fullName evidence="1">Uncharacterized protein</fullName>
    </submittedName>
</protein>
<dbReference type="AlphaFoldDB" id="A0A3B0XUZ6"/>
<sequence length="105" mass="12182">MYMSHYQVVQQQGIYHRFNGATFSDISFGFMPAFMHLKEQQVHLSKTIDGELSVMHLFDGLPDHWIDEKDSRGKALSLKSEIIAGFMRNAQFYTLSEIIHDIRDS</sequence>
<evidence type="ECO:0000313" key="1">
    <source>
        <dbReference type="EMBL" id="VAW66992.1"/>
    </source>
</evidence>
<name>A0A3B0XUZ6_9ZZZZ</name>
<proteinExistence type="predicted"/>
<accession>A0A3B0XUZ6</accession>
<reference evidence="1" key="1">
    <citation type="submission" date="2018-06" db="EMBL/GenBank/DDBJ databases">
        <authorList>
            <person name="Zhirakovskaya E."/>
        </authorList>
    </citation>
    <scope>NUCLEOTIDE SEQUENCE</scope>
</reference>
<gene>
    <name evidence="1" type="ORF">MNBD_GAMMA09-1452</name>
</gene>